<evidence type="ECO:0000313" key="2">
    <source>
        <dbReference type="EMBL" id="KWU48621.1"/>
    </source>
</evidence>
<gene>
    <name evidence="2" type="ORF">AWV77_22775</name>
</gene>
<reference evidence="3" key="1">
    <citation type="submission" date="2016-01" db="EMBL/GenBank/DDBJ databases">
        <authorList>
            <person name="Gamez R.M."/>
            <person name="Rodriguez F."/>
            <person name="Bernal J.F."/>
            <person name="Agarwala R."/>
            <person name="Landsman D."/>
            <person name="Marino-Ramirez L."/>
        </authorList>
    </citation>
    <scope>NUCLEOTIDE SEQUENCE [LARGE SCALE GENOMIC DNA]</scope>
    <source>
        <strain evidence="3">Ps006</strain>
    </source>
</reference>
<organism evidence="2 3">
    <name type="scientific">Pseudomonas palleroniana</name>
    <dbReference type="NCBI Taxonomy" id="191390"/>
    <lineage>
        <taxon>Bacteria</taxon>
        <taxon>Pseudomonadati</taxon>
        <taxon>Pseudomonadota</taxon>
        <taxon>Gammaproteobacteria</taxon>
        <taxon>Pseudomonadales</taxon>
        <taxon>Pseudomonadaceae</taxon>
        <taxon>Pseudomonas</taxon>
    </lineage>
</organism>
<dbReference type="Gene3D" id="3.90.660.10">
    <property type="match status" value="1"/>
</dbReference>
<protein>
    <recommendedName>
        <fullName evidence="1">Amine oxidase domain-containing protein</fullName>
    </recommendedName>
</protein>
<dbReference type="Gene3D" id="3.50.50.60">
    <property type="entry name" value="FAD/NAD(P)-binding domain"/>
    <property type="match status" value="1"/>
</dbReference>
<name>A0A0X7JYV1_9PSED</name>
<dbReference type="EMBL" id="LRMR01000034">
    <property type="protein sequence ID" value="KWU48621.1"/>
    <property type="molecule type" value="Genomic_DNA"/>
</dbReference>
<comment type="caution">
    <text evidence="2">The sequence shown here is derived from an EMBL/GenBank/DDBJ whole genome shotgun (WGS) entry which is preliminary data.</text>
</comment>
<dbReference type="InterPro" id="IPR002937">
    <property type="entry name" value="Amino_oxidase"/>
</dbReference>
<evidence type="ECO:0000313" key="3">
    <source>
        <dbReference type="Proteomes" id="UP000067111"/>
    </source>
</evidence>
<dbReference type="AlphaFoldDB" id="A0A0X7JYV1"/>
<sequence length="174" mass="20139">MYTSLKILSLPQTIVTDCLAHEFYNNTYDYILLSYTWEDDAKKLSIFNDREFLNKCTAELDRFLLNSSNIKQKISPYISPEQAMVQRWMNKNSLGCAKLYRAGAYYEAVTLMKYNREFSYTSNLYLCGESFSVDAGWTEPCFRGAIDTVIHICNKTQALFNGGFSMQDYPAYKT</sequence>
<dbReference type="GO" id="GO:0016491">
    <property type="term" value="F:oxidoreductase activity"/>
    <property type="evidence" value="ECO:0007669"/>
    <property type="project" value="InterPro"/>
</dbReference>
<dbReference type="Pfam" id="PF01593">
    <property type="entry name" value="Amino_oxidase"/>
    <property type="match status" value="1"/>
</dbReference>
<dbReference type="InterPro" id="IPR036188">
    <property type="entry name" value="FAD/NAD-bd_sf"/>
</dbReference>
<proteinExistence type="predicted"/>
<evidence type="ECO:0000259" key="1">
    <source>
        <dbReference type="Pfam" id="PF01593"/>
    </source>
</evidence>
<accession>A0A0X7JYV1</accession>
<feature type="domain" description="Amine oxidase" evidence="1">
    <location>
        <begin position="24"/>
        <end position="139"/>
    </location>
</feature>
<dbReference type="Proteomes" id="UP000067111">
    <property type="component" value="Unassembled WGS sequence"/>
</dbReference>